<dbReference type="AlphaFoldDB" id="A0A3M9X072"/>
<dbReference type="Proteomes" id="UP000275436">
    <property type="component" value="Unassembled WGS sequence"/>
</dbReference>
<name>A0A3M9X072_9HYPH</name>
<sequence>MLTFTVELIRDGKAVKRAECQAVNAVEAAKTWGPVTIPYGEEPEIGEWVRVRHPNGSTTNWFEPDC</sequence>
<comment type="caution">
    <text evidence="1">The sequence shown here is derived from an EMBL/GenBank/DDBJ whole genome shotgun (WGS) entry which is preliminary data.</text>
</comment>
<dbReference type="EMBL" id="QKOD01000020">
    <property type="protein sequence ID" value="RNJ41427.1"/>
    <property type="molecule type" value="Genomic_DNA"/>
</dbReference>
<organism evidence="1 2">
    <name type="scientific">Mesorhizobium japonicum</name>
    <dbReference type="NCBI Taxonomy" id="2066070"/>
    <lineage>
        <taxon>Bacteria</taxon>
        <taxon>Pseudomonadati</taxon>
        <taxon>Pseudomonadota</taxon>
        <taxon>Alphaproteobacteria</taxon>
        <taxon>Hyphomicrobiales</taxon>
        <taxon>Phyllobacteriaceae</taxon>
        <taxon>Mesorhizobium</taxon>
    </lineage>
</organism>
<evidence type="ECO:0000313" key="2">
    <source>
        <dbReference type="Proteomes" id="UP000275436"/>
    </source>
</evidence>
<gene>
    <name evidence="1" type="ORF">DNR46_34025</name>
</gene>
<proteinExistence type="predicted"/>
<reference evidence="1 2" key="1">
    <citation type="journal article" date="2018" name="Mol. Plant Microbe Interact.">
        <title>Taxonomically Different Co-Microsymbionts of a Relict Legume, Oxytropis popoviana, Have Complementary Sets of Symbiotic Genes and Together Increase the Efficiency of Plant Nodulation.</title>
        <authorList>
            <person name="Safronova V."/>
            <person name="Belimov A."/>
            <person name="Sazanova A."/>
            <person name="Chirak E."/>
            <person name="Verkhozina A."/>
            <person name="Kuznetsova I."/>
            <person name="Andronov E."/>
            <person name="Puhalsky J."/>
            <person name="Tikhonovich I."/>
        </authorList>
    </citation>
    <scope>NUCLEOTIDE SEQUENCE [LARGE SCALE GENOMIC DNA]</scope>
    <source>
        <strain evidence="1 2">Opo-235</strain>
    </source>
</reference>
<evidence type="ECO:0000313" key="1">
    <source>
        <dbReference type="EMBL" id="RNJ41427.1"/>
    </source>
</evidence>
<accession>A0A3M9X072</accession>
<protein>
    <submittedName>
        <fullName evidence="1">Uncharacterized protein</fullName>
    </submittedName>
</protein>